<dbReference type="EMBL" id="MU004190">
    <property type="protein sequence ID" value="KAF2494933.1"/>
    <property type="molecule type" value="Genomic_DNA"/>
</dbReference>
<feature type="compositionally biased region" description="Acidic residues" evidence="1">
    <location>
        <begin position="191"/>
        <end position="215"/>
    </location>
</feature>
<proteinExistence type="predicted"/>
<name>A0A6A6QT82_9PEZI</name>
<sequence length="260" mass="29161">MSEGNSDFASSRSANRSDQRDIPSNKLRLGCERKMRACRFCDGEIEAWHRCITKCGSSERQPDHQPTTFFYHTQSAIPLRKDSIQTEFADPQRRPNSEMSSNQAEQSSTGGEQDGISSGAESMGISDMLDSFPMPPNHRSRRFGKSKATAVGEDVEGAEVSRMEDIEEEKEEEEHEDDKAEVQEKKKVEVQETEEDTKNEDEEIEGGYEGDDENDGSLLAGMPAGFDVELERVLTGEDIVRVLLVTGYGRQRRKNPQTCP</sequence>
<evidence type="ECO:0000256" key="1">
    <source>
        <dbReference type="SAM" id="MobiDB-lite"/>
    </source>
</evidence>
<feature type="compositionally biased region" description="Polar residues" evidence="1">
    <location>
        <begin position="1"/>
        <end position="14"/>
    </location>
</feature>
<feature type="compositionally biased region" description="Acidic residues" evidence="1">
    <location>
        <begin position="165"/>
        <end position="176"/>
    </location>
</feature>
<evidence type="ECO:0000313" key="3">
    <source>
        <dbReference type="Proteomes" id="UP000799750"/>
    </source>
</evidence>
<accession>A0A6A6QT82</accession>
<evidence type="ECO:0000313" key="2">
    <source>
        <dbReference type="EMBL" id="KAF2494933.1"/>
    </source>
</evidence>
<gene>
    <name evidence="2" type="ORF">BU16DRAFT_590174</name>
</gene>
<dbReference type="Proteomes" id="UP000799750">
    <property type="component" value="Unassembled WGS sequence"/>
</dbReference>
<organism evidence="2 3">
    <name type="scientific">Lophium mytilinum</name>
    <dbReference type="NCBI Taxonomy" id="390894"/>
    <lineage>
        <taxon>Eukaryota</taxon>
        <taxon>Fungi</taxon>
        <taxon>Dikarya</taxon>
        <taxon>Ascomycota</taxon>
        <taxon>Pezizomycotina</taxon>
        <taxon>Dothideomycetes</taxon>
        <taxon>Pleosporomycetidae</taxon>
        <taxon>Mytilinidiales</taxon>
        <taxon>Mytilinidiaceae</taxon>
        <taxon>Lophium</taxon>
    </lineage>
</organism>
<feature type="compositionally biased region" description="Basic and acidic residues" evidence="1">
    <location>
        <begin position="177"/>
        <end position="190"/>
    </location>
</feature>
<feature type="compositionally biased region" description="Basic and acidic residues" evidence="1">
    <location>
        <begin position="15"/>
        <end position="24"/>
    </location>
</feature>
<keyword evidence="3" id="KW-1185">Reference proteome</keyword>
<reference evidence="2" key="1">
    <citation type="journal article" date="2020" name="Stud. Mycol.">
        <title>101 Dothideomycetes genomes: a test case for predicting lifestyles and emergence of pathogens.</title>
        <authorList>
            <person name="Haridas S."/>
            <person name="Albert R."/>
            <person name="Binder M."/>
            <person name="Bloem J."/>
            <person name="Labutti K."/>
            <person name="Salamov A."/>
            <person name="Andreopoulos B."/>
            <person name="Baker S."/>
            <person name="Barry K."/>
            <person name="Bills G."/>
            <person name="Bluhm B."/>
            <person name="Cannon C."/>
            <person name="Castanera R."/>
            <person name="Culley D."/>
            <person name="Daum C."/>
            <person name="Ezra D."/>
            <person name="Gonzalez J."/>
            <person name="Henrissat B."/>
            <person name="Kuo A."/>
            <person name="Liang C."/>
            <person name="Lipzen A."/>
            <person name="Lutzoni F."/>
            <person name="Magnuson J."/>
            <person name="Mondo S."/>
            <person name="Nolan M."/>
            <person name="Ohm R."/>
            <person name="Pangilinan J."/>
            <person name="Park H.-J."/>
            <person name="Ramirez L."/>
            <person name="Alfaro M."/>
            <person name="Sun H."/>
            <person name="Tritt A."/>
            <person name="Yoshinaga Y."/>
            <person name="Zwiers L.-H."/>
            <person name="Turgeon B."/>
            <person name="Goodwin S."/>
            <person name="Spatafora J."/>
            <person name="Crous P."/>
            <person name="Grigoriev I."/>
        </authorList>
    </citation>
    <scope>NUCLEOTIDE SEQUENCE</scope>
    <source>
        <strain evidence="2">CBS 269.34</strain>
    </source>
</reference>
<feature type="region of interest" description="Disordered" evidence="1">
    <location>
        <begin position="90"/>
        <end position="220"/>
    </location>
</feature>
<feature type="region of interest" description="Disordered" evidence="1">
    <location>
        <begin position="1"/>
        <end position="24"/>
    </location>
</feature>
<dbReference type="OrthoDB" id="10575049at2759"/>
<dbReference type="AlphaFoldDB" id="A0A6A6QT82"/>
<feature type="compositionally biased region" description="Polar residues" evidence="1">
    <location>
        <begin position="97"/>
        <end position="120"/>
    </location>
</feature>
<protein>
    <submittedName>
        <fullName evidence="2">Uncharacterized protein</fullName>
    </submittedName>
</protein>